<dbReference type="Proteomes" id="UP000681035">
    <property type="component" value="Chromosome"/>
</dbReference>
<keyword evidence="2" id="KW-0732">Signal</keyword>
<evidence type="ECO:0000259" key="3">
    <source>
        <dbReference type="Pfam" id="PF12682"/>
    </source>
</evidence>
<dbReference type="GO" id="GO:0010181">
    <property type="term" value="F:FMN binding"/>
    <property type="evidence" value="ECO:0007669"/>
    <property type="project" value="InterPro"/>
</dbReference>
<proteinExistence type="predicted"/>
<dbReference type="GO" id="GO:0016651">
    <property type="term" value="F:oxidoreductase activity, acting on NAD(P)H"/>
    <property type="evidence" value="ECO:0007669"/>
    <property type="project" value="UniProtKB-ARBA"/>
</dbReference>
<dbReference type="RefSeq" id="WP_228298444.1">
    <property type="nucleotide sequence ID" value="NZ_AP023418.1"/>
</dbReference>
<gene>
    <name evidence="4" type="ORF">MM50RIKEN_09560</name>
</gene>
<evidence type="ECO:0000256" key="2">
    <source>
        <dbReference type="SAM" id="SignalP"/>
    </source>
</evidence>
<dbReference type="InterPro" id="IPR001226">
    <property type="entry name" value="Flavodoxin_CS"/>
</dbReference>
<organism evidence="4 5">
    <name type="scientific">Vescimonas coprocola</name>
    <dbReference type="NCBI Taxonomy" id="2714355"/>
    <lineage>
        <taxon>Bacteria</taxon>
        <taxon>Bacillati</taxon>
        <taxon>Bacillota</taxon>
        <taxon>Clostridia</taxon>
        <taxon>Eubacteriales</taxon>
        <taxon>Oscillospiraceae</taxon>
        <taxon>Vescimonas</taxon>
    </lineage>
</organism>
<name>A0A810Q9D0_9FIRM</name>
<sequence>MRKLKKWSCLLLALLMLPALAACGKKQQPDSDASQNEVQDADTPQDSTPTEEQTKVLVVYFSATGSTKAVAGYIAETLGADTFELTPQEPYLAADLDYNNSESRACREHENVSLQDVALTSATVEHWEQYSTVFVGYPIWWGGSAWPVNGFVKANNFTGKTVIPFCTSASSALGQSGETLAQLAGTGDWQEGQRFGSSAARSDVADWLTGLGFTVR</sequence>
<feature type="domain" description="Flavodoxin-like" evidence="3">
    <location>
        <begin position="55"/>
        <end position="209"/>
    </location>
</feature>
<dbReference type="AlphaFoldDB" id="A0A810Q9D0"/>
<dbReference type="InterPro" id="IPR008254">
    <property type="entry name" value="Flavodoxin/NO_synth"/>
</dbReference>
<feature type="compositionally biased region" description="Polar residues" evidence="1">
    <location>
        <begin position="30"/>
        <end position="50"/>
    </location>
</feature>
<keyword evidence="5" id="KW-1185">Reference proteome</keyword>
<feature type="region of interest" description="Disordered" evidence="1">
    <location>
        <begin position="26"/>
        <end position="50"/>
    </location>
</feature>
<evidence type="ECO:0000313" key="4">
    <source>
        <dbReference type="EMBL" id="BCK81193.1"/>
    </source>
</evidence>
<reference evidence="4" key="1">
    <citation type="submission" date="2020-09" db="EMBL/GenBank/DDBJ databases">
        <title>New species isolated from human feces.</title>
        <authorList>
            <person name="Kitahara M."/>
            <person name="Shigeno Y."/>
            <person name="Shime M."/>
            <person name="Matsumoto Y."/>
            <person name="Nakamura S."/>
            <person name="Motooka D."/>
            <person name="Fukuoka S."/>
            <person name="Nishikawa H."/>
            <person name="Benno Y."/>
        </authorList>
    </citation>
    <scope>NUCLEOTIDE SEQUENCE</scope>
    <source>
        <strain evidence="4">MM50</strain>
    </source>
</reference>
<feature type="signal peptide" evidence="2">
    <location>
        <begin position="1"/>
        <end position="21"/>
    </location>
</feature>
<dbReference type="EMBL" id="AP023418">
    <property type="protein sequence ID" value="BCK81193.1"/>
    <property type="molecule type" value="Genomic_DNA"/>
</dbReference>
<dbReference type="InterPro" id="IPR029039">
    <property type="entry name" value="Flavoprotein-like_sf"/>
</dbReference>
<dbReference type="KEGG" id="vcop:MM50RIKEN_09560"/>
<dbReference type="Pfam" id="PF12682">
    <property type="entry name" value="Flavodoxin_4"/>
    <property type="match status" value="1"/>
</dbReference>
<evidence type="ECO:0000313" key="5">
    <source>
        <dbReference type="Proteomes" id="UP000681035"/>
    </source>
</evidence>
<dbReference type="Gene3D" id="3.40.50.360">
    <property type="match status" value="1"/>
</dbReference>
<protein>
    <submittedName>
        <fullName evidence="4">Flavodoxin</fullName>
    </submittedName>
</protein>
<evidence type="ECO:0000256" key="1">
    <source>
        <dbReference type="SAM" id="MobiDB-lite"/>
    </source>
</evidence>
<dbReference type="PANTHER" id="PTHR39201">
    <property type="entry name" value="EXPORTED PROTEIN-RELATED"/>
    <property type="match status" value="1"/>
</dbReference>
<dbReference type="SUPFAM" id="SSF52218">
    <property type="entry name" value="Flavoproteins"/>
    <property type="match status" value="1"/>
</dbReference>
<accession>A0A810Q9D0</accession>
<dbReference type="PANTHER" id="PTHR39201:SF1">
    <property type="entry name" value="FLAVODOXIN-LIKE DOMAIN-CONTAINING PROTEIN"/>
    <property type="match status" value="1"/>
</dbReference>
<dbReference type="PROSITE" id="PS00201">
    <property type="entry name" value="FLAVODOXIN"/>
    <property type="match status" value="1"/>
</dbReference>
<feature type="chain" id="PRO_5032430751" evidence="2">
    <location>
        <begin position="22"/>
        <end position="216"/>
    </location>
</feature>
<dbReference type="GO" id="GO:0009055">
    <property type="term" value="F:electron transfer activity"/>
    <property type="evidence" value="ECO:0007669"/>
    <property type="project" value="InterPro"/>
</dbReference>